<feature type="region of interest" description="Disordered" evidence="1">
    <location>
        <begin position="172"/>
        <end position="228"/>
    </location>
</feature>
<reference evidence="2" key="1">
    <citation type="submission" date="2019-03" db="EMBL/GenBank/DDBJ databases">
        <title>WGS assembly of Setaria viridis.</title>
        <authorList>
            <person name="Huang P."/>
            <person name="Jenkins J."/>
            <person name="Grimwood J."/>
            <person name="Barry K."/>
            <person name="Healey A."/>
            <person name="Mamidi S."/>
            <person name="Sreedasyam A."/>
            <person name="Shu S."/>
            <person name="Feldman M."/>
            <person name="Wu J."/>
            <person name="Yu Y."/>
            <person name="Chen C."/>
            <person name="Johnson J."/>
            <person name="Rokhsar D."/>
            <person name="Baxter I."/>
            <person name="Schmutz J."/>
            <person name="Brutnell T."/>
            <person name="Kellogg E."/>
        </authorList>
    </citation>
    <scope>NUCLEOTIDE SEQUENCE [LARGE SCALE GENOMIC DNA]</scope>
</reference>
<proteinExistence type="predicted"/>
<dbReference type="EMBL" id="CM016556">
    <property type="protein sequence ID" value="TKW12709.1"/>
    <property type="molecule type" value="Genomic_DNA"/>
</dbReference>
<sequence>MTDRCGRRRAAPCCPHTASPRPRRSRAPSPMRRRRPARSAPHRHSREEAAVPLLEAHRRLRGRLRAEHAREPQVCGGVGPGGDHGVRVSCYGQRRRLPAGLASAMVQLGEGAGAGGGPWRLGAAGGWVAAAQPWSAAGARRDRRGLGYGAAGERTAGGGIGSSALGHANGVHGWRGGQQREERGGVSHAGGGTPLTPPRRRPAGLRPPRTRTRHPRAAAAGAMPVPGQGTLAPAAGAPRRRAEALGGPAVITVAGRVQEARDAVGERAHGAALAARYEGVELHDVGGGQAVTRDGAAVGAGASRSMRRIRSSVVLVSACLLTEASKSREAGVTR</sequence>
<accession>A0A4U6UG54</accession>
<feature type="region of interest" description="Disordered" evidence="1">
    <location>
        <begin position="1"/>
        <end position="54"/>
    </location>
</feature>
<evidence type="ECO:0000256" key="1">
    <source>
        <dbReference type="SAM" id="MobiDB-lite"/>
    </source>
</evidence>
<feature type="compositionally biased region" description="Low complexity" evidence="1">
    <location>
        <begin position="217"/>
        <end position="228"/>
    </location>
</feature>
<dbReference type="Gramene" id="TKW12709">
    <property type="protein sequence ID" value="TKW12709"/>
    <property type="gene ID" value="SEVIR_5G053450v2"/>
</dbReference>
<evidence type="ECO:0000313" key="2">
    <source>
        <dbReference type="EMBL" id="TKW12709.1"/>
    </source>
</evidence>
<dbReference type="Proteomes" id="UP000298652">
    <property type="component" value="Chromosome 5"/>
</dbReference>
<evidence type="ECO:0000313" key="3">
    <source>
        <dbReference type="Proteomes" id="UP000298652"/>
    </source>
</evidence>
<dbReference type="AlphaFoldDB" id="A0A4U6UG54"/>
<feature type="compositionally biased region" description="Basic residues" evidence="1">
    <location>
        <begin position="198"/>
        <end position="216"/>
    </location>
</feature>
<feature type="compositionally biased region" description="Basic residues" evidence="1">
    <location>
        <begin position="1"/>
        <end position="10"/>
    </location>
</feature>
<feature type="compositionally biased region" description="Low complexity" evidence="1">
    <location>
        <begin position="11"/>
        <end position="20"/>
    </location>
</feature>
<protein>
    <submittedName>
        <fullName evidence="2">Uncharacterized protein</fullName>
    </submittedName>
</protein>
<organism evidence="2 3">
    <name type="scientific">Setaria viridis</name>
    <name type="common">Green bristlegrass</name>
    <name type="synonym">Setaria italica subsp. viridis</name>
    <dbReference type="NCBI Taxonomy" id="4556"/>
    <lineage>
        <taxon>Eukaryota</taxon>
        <taxon>Viridiplantae</taxon>
        <taxon>Streptophyta</taxon>
        <taxon>Embryophyta</taxon>
        <taxon>Tracheophyta</taxon>
        <taxon>Spermatophyta</taxon>
        <taxon>Magnoliopsida</taxon>
        <taxon>Liliopsida</taxon>
        <taxon>Poales</taxon>
        <taxon>Poaceae</taxon>
        <taxon>PACMAD clade</taxon>
        <taxon>Panicoideae</taxon>
        <taxon>Panicodae</taxon>
        <taxon>Paniceae</taxon>
        <taxon>Cenchrinae</taxon>
        <taxon>Setaria</taxon>
    </lineage>
</organism>
<keyword evidence="3" id="KW-1185">Reference proteome</keyword>
<gene>
    <name evidence="2" type="ORF">SEVIR_5G053450v2</name>
</gene>
<name>A0A4U6UG54_SETVI</name>
<feature type="compositionally biased region" description="Basic residues" evidence="1">
    <location>
        <begin position="21"/>
        <end position="44"/>
    </location>
</feature>